<accession>A0A175R040</accession>
<evidence type="ECO:0000313" key="4">
    <source>
        <dbReference type="EMBL" id="KTR02634.1"/>
    </source>
</evidence>
<feature type="signal peptide" evidence="1">
    <location>
        <begin position="1"/>
        <end position="20"/>
    </location>
</feature>
<evidence type="ECO:0000256" key="1">
    <source>
        <dbReference type="SAM" id="SignalP"/>
    </source>
</evidence>
<gene>
    <name evidence="3" type="ORF">NS226_22470</name>
    <name evidence="4" type="ORF">NS365_21265</name>
</gene>
<evidence type="ECO:0000313" key="6">
    <source>
        <dbReference type="Proteomes" id="UP000078529"/>
    </source>
</evidence>
<dbReference type="SUPFAM" id="SSF50346">
    <property type="entry name" value="PRC-barrel domain"/>
    <property type="match status" value="1"/>
</dbReference>
<dbReference type="RefSeq" id="WP_058602289.1">
    <property type="nucleotide sequence ID" value="NZ_LDPZ01000081.1"/>
</dbReference>
<dbReference type="InterPro" id="IPR011033">
    <property type="entry name" value="PRC_barrel-like_sf"/>
</dbReference>
<evidence type="ECO:0000313" key="5">
    <source>
        <dbReference type="Proteomes" id="UP000078272"/>
    </source>
</evidence>
<proteinExistence type="predicted"/>
<dbReference type="STRING" id="401562.NS365_21265"/>
<protein>
    <recommendedName>
        <fullName evidence="2">PRC-barrel domain-containing protein</fullName>
    </recommendedName>
</protein>
<dbReference type="EMBL" id="LDPZ01000081">
    <property type="protein sequence ID" value="KTQ82356.1"/>
    <property type="molecule type" value="Genomic_DNA"/>
</dbReference>
<sequence>MKSLVLAAGFATLLGSAAFAQTATTTAAPAATGAANSEVIIVLPEFVTGAAPARFLADKLEGKDVYGANNEKIGEIEDFVLGSDGTVQAVVIEVGGFLGIGEKDVLVNWSALQMTMDGSKTRVTAPTLTRDILQNAPTVDLDKIVPGDD</sequence>
<dbReference type="Gene3D" id="2.30.30.240">
    <property type="entry name" value="PRC-barrel domain"/>
    <property type="match status" value="1"/>
</dbReference>
<name>A0A175R040_9HYPH</name>
<dbReference type="PANTHER" id="PTHR36505">
    <property type="entry name" value="BLR1072 PROTEIN"/>
    <property type="match status" value="1"/>
</dbReference>
<dbReference type="EMBL" id="LDQA01000070">
    <property type="protein sequence ID" value="KTR02634.1"/>
    <property type="molecule type" value="Genomic_DNA"/>
</dbReference>
<dbReference type="Proteomes" id="UP000078272">
    <property type="component" value="Unassembled WGS sequence"/>
</dbReference>
<keyword evidence="1" id="KW-0732">Signal</keyword>
<dbReference type="Pfam" id="PF05239">
    <property type="entry name" value="PRC"/>
    <property type="match status" value="1"/>
</dbReference>
<feature type="domain" description="PRC-barrel" evidence="2">
    <location>
        <begin position="55"/>
        <end position="123"/>
    </location>
</feature>
<organism evidence="3 5">
    <name type="scientific">Aureimonas ureilytica</name>
    <dbReference type="NCBI Taxonomy" id="401562"/>
    <lineage>
        <taxon>Bacteria</taxon>
        <taxon>Pseudomonadati</taxon>
        <taxon>Pseudomonadota</taxon>
        <taxon>Alphaproteobacteria</taxon>
        <taxon>Hyphomicrobiales</taxon>
        <taxon>Aurantimonadaceae</taxon>
        <taxon>Aureimonas</taxon>
    </lineage>
</organism>
<evidence type="ECO:0000313" key="3">
    <source>
        <dbReference type="EMBL" id="KTQ82356.1"/>
    </source>
</evidence>
<dbReference type="InterPro" id="IPR027275">
    <property type="entry name" value="PRC-brl_dom"/>
</dbReference>
<dbReference type="PANTHER" id="PTHR36505:SF1">
    <property type="entry name" value="BLR1072 PROTEIN"/>
    <property type="match status" value="1"/>
</dbReference>
<comment type="caution">
    <text evidence="3">The sequence shown here is derived from an EMBL/GenBank/DDBJ whole genome shotgun (WGS) entry which is preliminary data.</text>
</comment>
<feature type="chain" id="PRO_5010454920" description="PRC-barrel domain-containing protein" evidence="1">
    <location>
        <begin position="21"/>
        <end position="149"/>
    </location>
</feature>
<dbReference type="AlphaFoldDB" id="A0A175R040"/>
<reference evidence="5 6" key="1">
    <citation type="journal article" date="2016" name="Front. Microbiol.">
        <title>Genomic Resource of Rice Seed Associated Bacteria.</title>
        <authorList>
            <person name="Midha S."/>
            <person name="Bansal K."/>
            <person name="Sharma S."/>
            <person name="Kumar N."/>
            <person name="Patil P.P."/>
            <person name="Chaudhry V."/>
            <person name="Patil P.B."/>
        </authorList>
    </citation>
    <scope>NUCLEOTIDE SEQUENCE [LARGE SCALE GENOMIC DNA]</scope>
    <source>
        <strain evidence="3 5">NS226</strain>
        <strain evidence="4 6">NS365</strain>
    </source>
</reference>
<evidence type="ECO:0000259" key="2">
    <source>
        <dbReference type="Pfam" id="PF05239"/>
    </source>
</evidence>
<dbReference type="Proteomes" id="UP000078529">
    <property type="component" value="Unassembled WGS sequence"/>
</dbReference>
<keyword evidence="6" id="KW-1185">Reference proteome</keyword>
<dbReference type="PATRIC" id="fig|401562.3.peg.5001"/>